<organism evidence="4 5">
    <name type="scientific">Acorus gramineus</name>
    <name type="common">Dwarf sweet flag</name>
    <dbReference type="NCBI Taxonomy" id="55184"/>
    <lineage>
        <taxon>Eukaryota</taxon>
        <taxon>Viridiplantae</taxon>
        <taxon>Streptophyta</taxon>
        <taxon>Embryophyta</taxon>
        <taxon>Tracheophyta</taxon>
        <taxon>Spermatophyta</taxon>
        <taxon>Magnoliopsida</taxon>
        <taxon>Liliopsida</taxon>
        <taxon>Acoraceae</taxon>
        <taxon>Acorus</taxon>
    </lineage>
</organism>
<keyword evidence="5" id="KW-1185">Reference proteome</keyword>
<dbReference type="Pfam" id="PF13532">
    <property type="entry name" value="2OG-FeII_Oxy_2"/>
    <property type="match status" value="1"/>
</dbReference>
<feature type="region of interest" description="Disordered" evidence="2">
    <location>
        <begin position="340"/>
        <end position="359"/>
    </location>
</feature>
<protein>
    <recommendedName>
        <fullName evidence="3">Alpha-ketoglutarate-dependent dioxygenase AlkB-like domain-containing protein</fullName>
    </recommendedName>
</protein>
<dbReference type="InterPro" id="IPR044842">
    <property type="entry name" value="ALKBH9B/ALKBH10B-like"/>
</dbReference>
<dbReference type="SUPFAM" id="SSF51197">
    <property type="entry name" value="Clavaminate synthase-like"/>
    <property type="match status" value="1"/>
</dbReference>
<feature type="compositionally biased region" description="Basic and acidic residues" evidence="2">
    <location>
        <begin position="169"/>
        <end position="183"/>
    </location>
</feature>
<dbReference type="Proteomes" id="UP001179952">
    <property type="component" value="Unassembled WGS sequence"/>
</dbReference>
<dbReference type="Gene3D" id="2.60.120.590">
    <property type="entry name" value="Alpha-ketoglutarate-dependent dioxygenase AlkB-like"/>
    <property type="match status" value="1"/>
</dbReference>
<evidence type="ECO:0000256" key="2">
    <source>
        <dbReference type="SAM" id="MobiDB-lite"/>
    </source>
</evidence>
<evidence type="ECO:0000259" key="3">
    <source>
        <dbReference type="Pfam" id="PF13532"/>
    </source>
</evidence>
<dbReference type="GO" id="GO:0006402">
    <property type="term" value="P:mRNA catabolic process"/>
    <property type="evidence" value="ECO:0007669"/>
    <property type="project" value="InterPro"/>
</dbReference>
<evidence type="ECO:0000313" key="5">
    <source>
        <dbReference type="Proteomes" id="UP001179952"/>
    </source>
</evidence>
<gene>
    <name evidence="4" type="ORF">QJS04_geneDACA017427</name>
</gene>
<accession>A0AAV9AIS5</accession>
<dbReference type="PANTHER" id="PTHR31447:SF0">
    <property type="entry name" value="HYDROXYPROLINE-RICH GLYCOPROTEIN FAMILY PROTEIN"/>
    <property type="match status" value="1"/>
</dbReference>
<feature type="domain" description="Alpha-ketoglutarate-dependent dioxygenase AlkB-like" evidence="3">
    <location>
        <begin position="348"/>
        <end position="476"/>
    </location>
</feature>
<dbReference type="EMBL" id="JAUJYN010000009">
    <property type="protein sequence ID" value="KAK1264009.1"/>
    <property type="molecule type" value="Genomic_DNA"/>
</dbReference>
<comment type="caution">
    <text evidence="4">The sequence shown here is derived from an EMBL/GenBank/DDBJ whole genome shotgun (WGS) entry which is preliminary data.</text>
</comment>
<feature type="compositionally biased region" description="Pro residues" evidence="2">
    <location>
        <begin position="599"/>
        <end position="614"/>
    </location>
</feature>
<feature type="region of interest" description="Disordered" evidence="2">
    <location>
        <begin position="1"/>
        <end position="35"/>
    </location>
</feature>
<dbReference type="InterPro" id="IPR037151">
    <property type="entry name" value="AlkB-like_sf"/>
</dbReference>
<feature type="region of interest" description="Disordered" evidence="2">
    <location>
        <begin position="148"/>
        <end position="183"/>
    </location>
</feature>
<comment type="similarity">
    <text evidence="1">Belongs to the alkB family.</text>
</comment>
<feature type="region of interest" description="Disordered" evidence="2">
    <location>
        <begin position="576"/>
        <end position="696"/>
    </location>
</feature>
<dbReference type="GO" id="GO:0032451">
    <property type="term" value="F:demethylase activity"/>
    <property type="evidence" value="ECO:0007669"/>
    <property type="project" value="InterPro"/>
</dbReference>
<dbReference type="PANTHER" id="PTHR31447">
    <property type="entry name" value="HYDROXYPROLINE-RICH GLYCOPROTEIN FAMILY PROTEIN-RELATED"/>
    <property type="match status" value="1"/>
</dbReference>
<reference evidence="4" key="2">
    <citation type="submission" date="2023-06" db="EMBL/GenBank/DDBJ databases">
        <authorList>
            <person name="Ma L."/>
            <person name="Liu K.-W."/>
            <person name="Li Z."/>
            <person name="Hsiao Y.-Y."/>
            <person name="Qi Y."/>
            <person name="Fu T."/>
            <person name="Tang G."/>
            <person name="Zhang D."/>
            <person name="Sun W.-H."/>
            <person name="Liu D.-K."/>
            <person name="Li Y."/>
            <person name="Chen G.-Z."/>
            <person name="Liu X.-D."/>
            <person name="Liao X.-Y."/>
            <person name="Jiang Y.-T."/>
            <person name="Yu X."/>
            <person name="Hao Y."/>
            <person name="Huang J."/>
            <person name="Zhao X.-W."/>
            <person name="Ke S."/>
            <person name="Chen Y.-Y."/>
            <person name="Wu W.-L."/>
            <person name="Hsu J.-L."/>
            <person name="Lin Y.-F."/>
            <person name="Huang M.-D."/>
            <person name="Li C.-Y."/>
            <person name="Huang L."/>
            <person name="Wang Z.-W."/>
            <person name="Zhao X."/>
            <person name="Zhong W.-Y."/>
            <person name="Peng D.-H."/>
            <person name="Ahmad S."/>
            <person name="Lan S."/>
            <person name="Zhang J.-S."/>
            <person name="Tsai W.-C."/>
            <person name="Van De Peer Y."/>
            <person name="Liu Z.-J."/>
        </authorList>
    </citation>
    <scope>NUCLEOTIDE SEQUENCE</scope>
    <source>
        <strain evidence="4">SCP</strain>
        <tissue evidence="4">Leaves</tissue>
    </source>
</reference>
<proteinExistence type="inferred from homology"/>
<dbReference type="InterPro" id="IPR027450">
    <property type="entry name" value="AlkB-like"/>
</dbReference>
<reference evidence="4" key="1">
    <citation type="journal article" date="2023" name="Nat. Commun.">
        <title>Diploid and tetraploid genomes of Acorus and the evolution of monocots.</title>
        <authorList>
            <person name="Ma L."/>
            <person name="Liu K.W."/>
            <person name="Li Z."/>
            <person name="Hsiao Y.Y."/>
            <person name="Qi Y."/>
            <person name="Fu T."/>
            <person name="Tang G.D."/>
            <person name="Zhang D."/>
            <person name="Sun W.H."/>
            <person name="Liu D.K."/>
            <person name="Li Y."/>
            <person name="Chen G.Z."/>
            <person name="Liu X.D."/>
            <person name="Liao X.Y."/>
            <person name="Jiang Y.T."/>
            <person name="Yu X."/>
            <person name="Hao Y."/>
            <person name="Huang J."/>
            <person name="Zhao X.W."/>
            <person name="Ke S."/>
            <person name="Chen Y.Y."/>
            <person name="Wu W.L."/>
            <person name="Hsu J.L."/>
            <person name="Lin Y.F."/>
            <person name="Huang M.D."/>
            <person name="Li C.Y."/>
            <person name="Huang L."/>
            <person name="Wang Z.W."/>
            <person name="Zhao X."/>
            <person name="Zhong W.Y."/>
            <person name="Peng D.H."/>
            <person name="Ahmad S."/>
            <person name="Lan S."/>
            <person name="Zhang J.S."/>
            <person name="Tsai W.C."/>
            <person name="Van de Peer Y."/>
            <person name="Liu Z.J."/>
        </authorList>
    </citation>
    <scope>NUCLEOTIDE SEQUENCE</scope>
    <source>
        <strain evidence="4">SCP</strain>
    </source>
</reference>
<sequence length="696" mass="74850">MAMPSGNAVNSEKMQFPAAGGGEGGEIHHHQQRQQWFPDERDGFISWLRSEFAAANAIIDTLVHHLMTTGEPGEYEVAIGCIQHRRCNWTPVLHMQQYFPVTEVMIALQQVAWRRQQQRQFETTKAAAAEKELKRVPSNNYRHVHRGENHGFRNGNPAIHSGGPNVGAERGEEAGKSKGDEGVAVVEERVSRKPMQKEGVEAITSGQADCSPKGVEPNETDFASEEPVATDDGQTPCLKGCQNVISKGNAETISNQDEKQNAKAVPRTFTSSELSEGKMVNVVEGLKLYTDLVDNSEVPRIVSLVNHMRAAGRRREFQGQTYIVSKRPNRGHGREMIQLGISIGDGPPEDENTAGTSKERKVEAIPSFLQDIIDRLVNSQVMSVKPDSCIIDFYNEGDHSHPHTWPSWYGRPVYSLFLTECDMVFGRNIGMDHPGDYKGAIRVSLAPGNLLVMQGRSADFAKHAIPSIRKHRIIITFAKSQPKRHPPSDGPRFSPSIAAGPLTPWGRGPPGPARYHGPGPKHYGMVPTSGVLPAPPIRTQYLPPPNGMQPIFVASPPVVPYAATAPPPVALPPASAGWTPVQPRHAPPRLPLPGTGVFLPPPGSGHSPPSPGPGIPHETGGGPPTETAGPSDGESIGDKSSSDGVASSPKEERQECNGSSGGGVGGVGKAVLVKEEQQSGAVKKKAMNKPTGLAVK</sequence>
<evidence type="ECO:0000256" key="1">
    <source>
        <dbReference type="ARBA" id="ARBA00007879"/>
    </source>
</evidence>
<dbReference type="AlphaFoldDB" id="A0AAV9AIS5"/>
<dbReference type="GO" id="GO:0003729">
    <property type="term" value="F:mRNA binding"/>
    <property type="evidence" value="ECO:0007669"/>
    <property type="project" value="InterPro"/>
</dbReference>
<feature type="compositionally biased region" description="Gly residues" evidence="2">
    <location>
        <begin position="659"/>
        <end position="668"/>
    </location>
</feature>
<name>A0AAV9AIS5_ACOGR</name>
<evidence type="ECO:0000313" key="4">
    <source>
        <dbReference type="EMBL" id="KAK1264009.1"/>
    </source>
</evidence>